<gene>
    <name evidence="2" type="ORF">DPMN_033211</name>
</gene>
<dbReference type="Pfam" id="PF00619">
    <property type="entry name" value="CARD"/>
    <property type="match status" value="1"/>
</dbReference>
<dbReference type="InterPro" id="IPR001315">
    <property type="entry name" value="CARD"/>
</dbReference>
<dbReference type="CDD" id="cd01671">
    <property type="entry name" value="CARD"/>
    <property type="match status" value="1"/>
</dbReference>
<dbReference type="EMBL" id="JAIWYP010000002">
    <property type="protein sequence ID" value="KAH3870032.1"/>
    <property type="molecule type" value="Genomic_DNA"/>
</dbReference>
<organism evidence="2 3">
    <name type="scientific">Dreissena polymorpha</name>
    <name type="common">Zebra mussel</name>
    <name type="synonym">Mytilus polymorpha</name>
    <dbReference type="NCBI Taxonomy" id="45954"/>
    <lineage>
        <taxon>Eukaryota</taxon>
        <taxon>Metazoa</taxon>
        <taxon>Spiralia</taxon>
        <taxon>Lophotrochozoa</taxon>
        <taxon>Mollusca</taxon>
        <taxon>Bivalvia</taxon>
        <taxon>Autobranchia</taxon>
        <taxon>Heteroconchia</taxon>
        <taxon>Euheterodonta</taxon>
        <taxon>Imparidentia</taxon>
        <taxon>Neoheterodontei</taxon>
        <taxon>Myida</taxon>
        <taxon>Dreissenoidea</taxon>
        <taxon>Dreissenidae</taxon>
        <taxon>Dreissena</taxon>
    </lineage>
</organism>
<reference evidence="2" key="1">
    <citation type="journal article" date="2019" name="bioRxiv">
        <title>The Genome of the Zebra Mussel, Dreissena polymorpha: A Resource for Invasive Species Research.</title>
        <authorList>
            <person name="McCartney M.A."/>
            <person name="Auch B."/>
            <person name="Kono T."/>
            <person name="Mallez S."/>
            <person name="Zhang Y."/>
            <person name="Obille A."/>
            <person name="Becker A."/>
            <person name="Abrahante J.E."/>
            <person name="Garbe J."/>
            <person name="Badalamenti J.P."/>
            <person name="Herman A."/>
            <person name="Mangelson H."/>
            <person name="Liachko I."/>
            <person name="Sullivan S."/>
            <person name="Sone E.D."/>
            <person name="Koren S."/>
            <person name="Silverstein K.A.T."/>
            <person name="Beckman K.B."/>
            <person name="Gohl D.M."/>
        </authorList>
    </citation>
    <scope>NUCLEOTIDE SEQUENCE</scope>
    <source>
        <strain evidence="2">Duluth1</strain>
        <tissue evidence="2">Whole animal</tissue>
    </source>
</reference>
<feature type="domain" description="CARD" evidence="1">
    <location>
        <begin position="66"/>
        <end position="129"/>
    </location>
</feature>
<sequence>MEKVIGLHGKAITELQDIVRMLSNTKKPKPKKKKCFSPTKAGPPSVELDLSKLVHMQEALRVNFSLFRDLCLDDGHILDRLLECDCICLDEYQDIRSRHTNNEQFRVLLFKLRNRAPYIINIFLNVIHEDPAYEELYFKFSASLCQITNENRHRTKCAVCVLKATVDIKDIVDALWSAKIISDEIFERVVDQDNSYTLKTLFWENIANSMRDSEEKKKQVIESLEAKYAYLYPGLKDKQGRLLSLECCYCRYQRPQIRERKTDLYGSVSDMSTTSEYVANYGTDSYPSSICVDSGDDCFDDDYDDVSYRVQSRSATIRMKQRRDKIQLANTLLRTFSVADIDKMSGDDELNNWNSDEQRDNHVEAVAEIREGNSQKDSSRQNVQFNIAKNRVRTHLWKKSHWNLLVDHSHRSFSDAATQTDVVGHACCISSKRIYQTVYKHDQYKEDTARMNEEIVAGAWTVFCDNSATSNKTDTIDVHQQCHTDTSHTAKKLIHRAPVRRPSCLKLKCDKPDSASNVKALISLFNKEDTGMLDLSGTQT</sequence>
<dbReference type="GO" id="GO:0042981">
    <property type="term" value="P:regulation of apoptotic process"/>
    <property type="evidence" value="ECO:0007669"/>
    <property type="project" value="InterPro"/>
</dbReference>
<name>A0A9D4RKS1_DREPO</name>
<dbReference type="SUPFAM" id="SSF47986">
    <property type="entry name" value="DEATH domain"/>
    <property type="match status" value="1"/>
</dbReference>
<keyword evidence="3" id="KW-1185">Reference proteome</keyword>
<evidence type="ECO:0000313" key="2">
    <source>
        <dbReference type="EMBL" id="KAH3870032.1"/>
    </source>
</evidence>
<reference evidence="2" key="2">
    <citation type="submission" date="2020-11" db="EMBL/GenBank/DDBJ databases">
        <authorList>
            <person name="McCartney M.A."/>
            <person name="Auch B."/>
            <person name="Kono T."/>
            <person name="Mallez S."/>
            <person name="Becker A."/>
            <person name="Gohl D.M."/>
            <person name="Silverstein K.A.T."/>
            <person name="Koren S."/>
            <person name="Bechman K.B."/>
            <person name="Herman A."/>
            <person name="Abrahante J.E."/>
            <person name="Garbe J."/>
        </authorList>
    </citation>
    <scope>NUCLEOTIDE SEQUENCE</scope>
    <source>
        <strain evidence="2">Duluth1</strain>
        <tissue evidence="2">Whole animal</tissue>
    </source>
</reference>
<evidence type="ECO:0000313" key="3">
    <source>
        <dbReference type="Proteomes" id="UP000828390"/>
    </source>
</evidence>
<comment type="caution">
    <text evidence="2">The sequence shown here is derived from an EMBL/GenBank/DDBJ whole genome shotgun (WGS) entry which is preliminary data.</text>
</comment>
<dbReference type="InterPro" id="IPR011029">
    <property type="entry name" value="DEATH-like_dom_sf"/>
</dbReference>
<dbReference type="AlphaFoldDB" id="A0A9D4RKS1"/>
<dbReference type="PROSITE" id="PS50209">
    <property type="entry name" value="CARD"/>
    <property type="match status" value="1"/>
</dbReference>
<accession>A0A9D4RKS1</accession>
<evidence type="ECO:0000259" key="1">
    <source>
        <dbReference type="PROSITE" id="PS50209"/>
    </source>
</evidence>
<dbReference type="Proteomes" id="UP000828390">
    <property type="component" value="Unassembled WGS sequence"/>
</dbReference>
<protein>
    <recommendedName>
        <fullName evidence="1">CARD domain-containing protein</fullName>
    </recommendedName>
</protein>
<dbReference type="Gene3D" id="1.10.533.10">
    <property type="entry name" value="Death Domain, Fas"/>
    <property type="match status" value="1"/>
</dbReference>
<proteinExistence type="predicted"/>